<protein>
    <submittedName>
        <fullName evidence="4">YafY family transcriptional regulator</fullName>
    </submittedName>
</protein>
<dbReference type="InterPro" id="IPR051534">
    <property type="entry name" value="CBASS_pafABC_assoc_protein"/>
</dbReference>
<dbReference type="SUPFAM" id="SSF46785">
    <property type="entry name" value="Winged helix' DNA-binding domain"/>
    <property type="match status" value="1"/>
</dbReference>
<feature type="domain" description="HTH deoR-type" evidence="3">
    <location>
        <begin position="3"/>
        <end position="58"/>
    </location>
</feature>
<dbReference type="EMBL" id="JAODOP010000004">
    <property type="protein sequence ID" value="MEF3835263.1"/>
    <property type="molecule type" value="Genomic_DNA"/>
</dbReference>
<dbReference type="InterPro" id="IPR001034">
    <property type="entry name" value="DeoR_HTH"/>
</dbReference>
<proteinExistence type="predicted"/>
<accession>A0ABU7XX26</accession>
<dbReference type="PANTHER" id="PTHR34580:SF1">
    <property type="entry name" value="PROTEIN PAFC"/>
    <property type="match status" value="1"/>
</dbReference>
<dbReference type="SMART" id="SM00420">
    <property type="entry name" value="HTH_DEOR"/>
    <property type="match status" value="1"/>
</dbReference>
<dbReference type="InterPro" id="IPR036390">
    <property type="entry name" value="WH_DNA-bd_sf"/>
</dbReference>
<dbReference type="InterPro" id="IPR026881">
    <property type="entry name" value="WYL_dom"/>
</dbReference>
<evidence type="ECO:0000313" key="4">
    <source>
        <dbReference type="EMBL" id="MEF3835263.1"/>
    </source>
</evidence>
<dbReference type="Gene3D" id="1.10.10.10">
    <property type="entry name" value="Winged helix-like DNA-binding domain superfamily/Winged helix DNA-binding domain"/>
    <property type="match status" value="1"/>
</dbReference>
<gene>
    <name evidence="4" type="ORF">N1F79_19220</name>
</gene>
<reference evidence="4 5" key="1">
    <citation type="submission" date="2022-09" db="EMBL/GenBank/DDBJ databases">
        <title>Genome sequencing of Flavivirga sp. MEBiC05379.</title>
        <authorList>
            <person name="Oh H.-M."/>
            <person name="Kwon K.K."/>
            <person name="Park M.J."/>
            <person name="Yang S.-H."/>
        </authorList>
    </citation>
    <scope>NUCLEOTIDE SEQUENCE [LARGE SCALE GENOMIC DNA]</scope>
    <source>
        <strain evidence="4 5">MEBiC05379</strain>
    </source>
</reference>
<dbReference type="Proteomes" id="UP001337305">
    <property type="component" value="Unassembled WGS sequence"/>
</dbReference>
<dbReference type="Pfam" id="PF08279">
    <property type="entry name" value="HTH_11"/>
    <property type="match status" value="1"/>
</dbReference>
<keyword evidence="2" id="KW-0804">Transcription</keyword>
<evidence type="ECO:0000256" key="2">
    <source>
        <dbReference type="ARBA" id="ARBA00023163"/>
    </source>
</evidence>
<evidence type="ECO:0000313" key="5">
    <source>
        <dbReference type="Proteomes" id="UP001337305"/>
    </source>
</evidence>
<dbReference type="PROSITE" id="PS52050">
    <property type="entry name" value="WYL"/>
    <property type="match status" value="1"/>
</dbReference>
<evidence type="ECO:0000259" key="3">
    <source>
        <dbReference type="PROSITE" id="PS51000"/>
    </source>
</evidence>
<dbReference type="PROSITE" id="PS51000">
    <property type="entry name" value="HTH_DEOR_2"/>
    <property type="match status" value="1"/>
</dbReference>
<dbReference type="Pfam" id="PF13280">
    <property type="entry name" value="WYL"/>
    <property type="match status" value="1"/>
</dbReference>
<dbReference type="InterPro" id="IPR013196">
    <property type="entry name" value="HTH_11"/>
</dbReference>
<evidence type="ECO:0000256" key="1">
    <source>
        <dbReference type="ARBA" id="ARBA00023015"/>
    </source>
</evidence>
<sequence length="229" mass="26528">MNRLTRITSILIQLQSKKVVTAKEIADRFEISLRTVYRDIKTLEEAGVPIGSENGIGYFIVDGYSLPPVMITEEEANALIVSEKLISNQGDASLIKDFNSILIKIKSVLRSFEKENIAKLENRIIPSYKKDVFESNWLSQIQKSITNGKVLTISYHSIYKNEETLREIEPLGVYYTDKAWIVIAYCRLRKDIREFRLDRILKINSTSQTFDYQKDFSLSKYFSRFTEPC</sequence>
<keyword evidence="1" id="KW-0805">Transcription regulation</keyword>
<organism evidence="4 5">
    <name type="scientific">Flavivirga spongiicola</name>
    <dbReference type="NCBI Taxonomy" id="421621"/>
    <lineage>
        <taxon>Bacteria</taxon>
        <taxon>Pseudomonadati</taxon>
        <taxon>Bacteroidota</taxon>
        <taxon>Flavobacteriia</taxon>
        <taxon>Flavobacteriales</taxon>
        <taxon>Flavobacteriaceae</taxon>
        <taxon>Flavivirga</taxon>
    </lineage>
</organism>
<dbReference type="PANTHER" id="PTHR34580">
    <property type="match status" value="1"/>
</dbReference>
<keyword evidence="5" id="KW-1185">Reference proteome</keyword>
<dbReference type="RefSeq" id="WP_303307555.1">
    <property type="nucleotide sequence ID" value="NZ_JAUOEO010000001.1"/>
</dbReference>
<name>A0ABU7XX26_9FLAO</name>
<dbReference type="InterPro" id="IPR036388">
    <property type="entry name" value="WH-like_DNA-bd_sf"/>
</dbReference>
<comment type="caution">
    <text evidence="4">The sequence shown here is derived from an EMBL/GenBank/DDBJ whole genome shotgun (WGS) entry which is preliminary data.</text>
</comment>